<reference evidence="1" key="1">
    <citation type="submission" date="2021-12" db="EMBL/GenBank/DDBJ databases">
        <authorList>
            <person name="King R."/>
        </authorList>
    </citation>
    <scope>NUCLEOTIDE SEQUENCE</scope>
</reference>
<evidence type="ECO:0000313" key="1">
    <source>
        <dbReference type="EMBL" id="CAH0383685.1"/>
    </source>
</evidence>
<accession>A0A9P0A0I7</accession>
<protein>
    <submittedName>
        <fullName evidence="1">Uncharacterized protein</fullName>
    </submittedName>
</protein>
<evidence type="ECO:0000313" key="2">
    <source>
        <dbReference type="Proteomes" id="UP001152759"/>
    </source>
</evidence>
<dbReference type="Proteomes" id="UP001152759">
    <property type="component" value="Chromosome 10"/>
</dbReference>
<proteinExistence type="predicted"/>
<dbReference type="EMBL" id="OU963871">
    <property type="protein sequence ID" value="CAH0383685.1"/>
    <property type="molecule type" value="Genomic_DNA"/>
</dbReference>
<organism evidence="1 2">
    <name type="scientific">Bemisia tabaci</name>
    <name type="common">Sweetpotato whitefly</name>
    <name type="synonym">Aleurodes tabaci</name>
    <dbReference type="NCBI Taxonomy" id="7038"/>
    <lineage>
        <taxon>Eukaryota</taxon>
        <taxon>Metazoa</taxon>
        <taxon>Ecdysozoa</taxon>
        <taxon>Arthropoda</taxon>
        <taxon>Hexapoda</taxon>
        <taxon>Insecta</taxon>
        <taxon>Pterygota</taxon>
        <taxon>Neoptera</taxon>
        <taxon>Paraneoptera</taxon>
        <taxon>Hemiptera</taxon>
        <taxon>Sternorrhyncha</taxon>
        <taxon>Aleyrodoidea</taxon>
        <taxon>Aleyrodidae</taxon>
        <taxon>Aleyrodinae</taxon>
        <taxon>Bemisia</taxon>
    </lineage>
</organism>
<name>A0A9P0A0I7_BEMTA</name>
<keyword evidence="2" id="KW-1185">Reference proteome</keyword>
<sequence>MTAAVRTCTHNLLGVSETINQFGQLIHAGKQFRTIVNAPLPSDVVRQAKQLRLRDFVPDPFKVTLVNLPATVEYLSNETTSDAVRGHFIRNNPLIPGVEFVHGVLRNPDNIIKESYVYTDMLNDISKFKRFSACLKDEARFATVKLDGIGSPAALMTAYNLDLRINGTDIECPSDDDFYTSEHLVHGFVVLGIIGLCGETNSSSYVGPQAPEACYSSYNAS</sequence>
<dbReference type="AlphaFoldDB" id="A0A9P0A0I7"/>
<gene>
    <name evidence="1" type="ORF">BEMITA_LOCUS3110</name>
</gene>